<evidence type="ECO:0000313" key="3">
    <source>
        <dbReference type="Proteomes" id="UP000002608"/>
    </source>
</evidence>
<dbReference type="AlphaFoldDB" id="A8H8A0"/>
<keyword evidence="1" id="KW-0812">Transmembrane</keyword>
<gene>
    <name evidence="2" type="ordered locus">Spea_3474</name>
</gene>
<keyword evidence="1" id="KW-0472">Membrane</keyword>
<keyword evidence="1" id="KW-1133">Transmembrane helix</keyword>
<evidence type="ECO:0000256" key="1">
    <source>
        <dbReference type="SAM" id="Phobius"/>
    </source>
</evidence>
<keyword evidence="3" id="KW-1185">Reference proteome</keyword>
<organism evidence="2 3">
    <name type="scientific">Shewanella pealeana (strain ATCC 700345 / ANG-SQ1)</name>
    <dbReference type="NCBI Taxonomy" id="398579"/>
    <lineage>
        <taxon>Bacteria</taxon>
        <taxon>Pseudomonadati</taxon>
        <taxon>Pseudomonadota</taxon>
        <taxon>Gammaproteobacteria</taxon>
        <taxon>Alteromonadales</taxon>
        <taxon>Shewanellaceae</taxon>
        <taxon>Shewanella</taxon>
    </lineage>
</organism>
<dbReference type="KEGG" id="spl:Spea_3474"/>
<reference evidence="2 3" key="1">
    <citation type="submission" date="2007-10" db="EMBL/GenBank/DDBJ databases">
        <title>Complete sequence of Shewanella pealeana ATCC 700345.</title>
        <authorList>
            <consortium name="US DOE Joint Genome Institute"/>
            <person name="Copeland A."/>
            <person name="Lucas S."/>
            <person name="Lapidus A."/>
            <person name="Barry K."/>
            <person name="Glavina del Rio T."/>
            <person name="Dalin E."/>
            <person name="Tice H."/>
            <person name="Pitluck S."/>
            <person name="Chertkov O."/>
            <person name="Brettin T."/>
            <person name="Bruce D."/>
            <person name="Detter J.C."/>
            <person name="Han C."/>
            <person name="Schmutz J."/>
            <person name="Larimer F."/>
            <person name="Land M."/>
            <person name="Hauser L."/>
            <person name="Kyrpides N."/>
            <person name="Kim E."/>
            <person name="Zhao J.-S.Z."/>
            <person name="Manno D."/>
            <person name="Hawari J."/>
            <person name="Richardson P."/>
        </authorList>
    </citation>
    <scope>NUCLEOTIDE SEQUENCE [LARGE SCALE GENOMIC DNA]</scope>
    <source>
        <strain evidence="3">ATCC 700345 / ANG-SQ1</strain>
    </source>
</reference>
<name>A8H8A0_SHEPA</name>
<proteinExistence type="predicted"/>
<feature type="transmembrane region" description="Helical" evidence="1">
    <location>
        <begin position="15"/>
        <end position="32"/>
    </location>
</feature>
<dbReference type="HOGENOM" id="CLU_2525697_0_0_6"/>
<dbReference type="Proteomes" id="UP000002608">
    <property type="component" value="Chromosome"/>
</dbReference>
<dbReference type="RefSeq" id="WP_012156672.1">
    <property type="nucleotide sequence ID" value="NC_009901.1"/>
</dbReference>
<accession>A8H8A0</accession>
<protein>
    <submittedName>
        <fullName evidence="2">Uncharacterized protein</fullName>
    </submittedName>
</protein>
<dbReference type="EMBL" id="CP000851">
    <property type="protein sequence ID" value="ABV88787.1"/>
    <property type="molecule type" value="Genomic_DNA"/>
</dbReference>
<evidence type="ECO:0000313" key="2">
    <source>
        <dbReference type="EMBL" id="ABV88787.1"/>
    </source>
</evidence>
<sequence>MQKNNFDYDKAIKNITYFEILVGISLAIDIVFKFYGASKGILSCGAEPSLTWLTFAALGRLIGHSAKSILQALKSNSENNREQN</sequence>